<dbReference type="CDD" id="cd00070">
    <property type="entry name" value="GLECT"/>
    <property type="match status" value="1"/>
</dbReference>
<dbReference type="Gene3D" id="2.60.120.200">
    <property type="match status" value="1"/>
</dbReference>
<feature type="domain" description="Galectin" evidence="4">
    <location>
        <begin position="69"/>
        <end position="199"/>
    </location>
</feature>
<dbReference type="PANTHER" id="PTHR11346:SF107">
    <property type="entry name" value="GALECTIN-7"/>
    <property type="match status" value="1"/>
</dbReference>
<accession>A0A484H3S6</accession>
<dbReference type="InterPro" id="IPR013320">
    <property type="entry name" value="ConA-like_dom_sf"/>
</dbReference>
<dbReference type="InterPro" id="IPR044156">
    <property type="entry name" value="Galectin-like"/>
</dbReference>
<name>A0A484H3S6_SOUCH</name>
<proteinExistence type="predicted"/>
<evidence type="ECO:0000313" key="5">
    <source>
        <dbReference type="EMBL" id="TEA42735.1"/>
    </source>
</evidence>
<dbReference type="EMBL" id="QWLN02000017">
    <property type="protein sequence ID" value="TEA42735.1"/>
    <property type="molecule type" value="Genomic_DNA"/>
</dbReference>
<protein>
    <recommendedName>
        <fullName evidence="2">Galectin</fullName>
    </recommendedName>
</protein>
<feature type="region of interest" description="Disordered" evidence="3">
    <location>
        <begin position="24"/>
        <end position="50"/>
    </location>
</feature>
<dbReference type="SUPFAM" id="SSF49899">
    <property type="entry name" value="Concanavalin A-like lectins/glucanases"/>
    <property type="match status" value="1"/>
</dbReference>
<evidence type="ECO:0000259" key="4">
    <source>
        <dbReference type="PROSITE" id="PS51304"/>
    </source>
</evidence>
<organism evidence="5 6">
    <name type="scientific">Sousa chinensis</name>
    <name type="common">Indo-pacific humpbacked dolphin</name>
    <name type="synonym">Steno chinensis</name>
    <dbReference type="NCBI Taxonomy" id="103600"/>
    <lineage>
        <taxon>Eukaryota</taxon>
        <taxon>Metazoa</taxon>
        <taxon>Chordata</taxon>
        <taxon>Craniata</taxon>
        <taxon>Vertebrata</taxon>
        <taxon>Euteleostomi</taxon>
        <taxon>Mammalia</taxon>
        <taxon>Eutheria</taxon>
        <taxon>Laurasiatheria</taxon>
        <taxon>Artiodactyla</taxon>
        <taxon>Whippomorpha</taxon>
        <taxon>Cetacea</taxon>
        <taxon>Odontoceti</taxon>
        <taxon>Delphinidae</taxon>
        <taxon>Sousa</taxon>
    </lineage>
</organism>
<evidence type="ECO:0000256" key="3">
    <source>
        <dbReference type="SAM" id="MobiDB-lite"/>
    </source>
</evidence>
<evidence type="ECO:0000256" key="2">
    <source>
        <dbReference type="RuleBase" id="RU102079"/>
    </source>
</evidence>
<dbReference type="InterPro" id="IPR001079">
    <property type="entry name" value="Galectin_CRD"/>
</dbReference>
<sequence>MGGRLSGQRERRWAWRVHVASGLEPGSPPAPAPAAGRLSPTPPSVLGRGGRRCAQVRGTAMPPVYNVPYRTSLVNGFEVGTVLRIRGVVPKDAARFYINLLCSDDPDSDIVLHFNPRLDESSVVMNTWKCGEWGLEELGFGPAFQRGERFDMLIIAQKDGFQVVIGDEEYHHYRYRISPERAFRCEVGGDVQLEFVKLF</sequence>
<keyword evidence="6" id="KW-1185">Reference proteome</keyword>
<dbReference type="GO" id="GO:0030246">
    <property type="term" value="F:carbohydrate binding"/>
    <property type="evidence" value="ECO:0007669"/>
    <property type="project" value="UniProtKB-UniRule"/>
</dbReference>
<reference evidence="5 6" key="1">
    <citation type="journal article" date="2018" name="Genomics">
        <title>Molecular footprints of inshore aquatic adaptation in Indo-Pacific humpback dolphin (Sousa chinensis).</title>
        <authorList>
            <person name="Ming Y."/>
            <person name="Jian J."/>
            <person name="Yu F."/>
            <person name="Yu X."/>
            <person name="Wang J."/>
            <person name="Liu W."/>
        </authorList>
    </citation>
    <scope>NUCLEOTIDE SEQUENCE [LARGE SCALE GENOMIC DNA]</scope>
    <source>
        <strain evidence="5">MY-2018</strain>
        <tissue evidence="5">Skin</tissue>
    </source>
</reference>
<dbReference type="SMART" id="SM00276">
    <property type="entry name" value="GLECT"/>
    <property type="match status" value="1"/>
</dbReference>
<dbReference type="PROSITE" id="PS51304">
    <property type="entry name" value="GALECTIN"/>
    <property type="match status" value="1"/>
</dbReference>
<gene>
    <name evidence="5" type="ORF">DBR06_SOUSAS1610262</name>
</gene>
<keyword evidence="1 2" id="KW-0430">Lectin</keyword>
<evidence type="ECO:0000313" key="6">
    <source>
        <dbReference type="Proteomes" id="UP000295264"/>
    </source>
</evidence>
<dbReference type="PANTHER" id="PTHR11346">
    <property type="entry name" value="GALECTIN"/>
    <property type="match status" value="1"/>
</dbReference>
<dbReference type="Proteomes" id="UP000295264">
    <property type="component" value="Unassembled WGS sequence"/>
</dbReference>
<comment type="caution">
    <text evidence="5">The sequence shown here is derived from an EMBL/GenBank/DDBJ whole genome shotgun (WGS) entry which is preliminary data.</text>
</comment>
<dbReference type="AlphaFoldDB" id="A0A484H3S6"/>
<dbReference type="SMART" id="SM00908">
    <property type="entry name" value="Gal-bind_lectin"/>
    <property type="match status" value="1"/>
</dbReference>
<dbReference type="Pfam" id="PF00337">
    <property type="entry name" value="Gal-bind_lectin"/>
    <property type="match status" value="1"/>
</dbReference>
<evidence type="ECO:0000256" key="1">
    <source>
        <dbReference type="ARBA" id="ARBA00022734"/>
    </source>
</evidence>